<dbReference type="AlphaFoldDB" id="A0A9D4S0P4"/>
<accession>A0A9D4S0P4</accession>
<dbReference type="Proteomes" id="UP000828390">
    <property type="component" value="Unassembled WGS sequence"/>
</dbReference>
<evidence type="ECO:0000313" key="2">
    <source>
        <dbReference type="Proteomes" id="UP000828390"/>
    </source>
</evidence>
<gene>
    <name evidence="1" type="ORF">DPMN_012176</name>
</gene>
<proteinExistence type="predicted"/>
<reference evidence="1" key="2">
    <citation type="submission" date="2020-11" db="EMBL/GenBank/DDBJ databases">
        <authorList>
            <person name="McCartney M.A."/>
            <person name="Auch B."/>
            <person name="Kono T."/>
            <person name="Mallez S."/>
            <person name="Becker A."/>
            <person name="Gohl D.M."/>
            <person name="Silverstein K.A.T."/>
            <person name="Koren S."/>
            <person name="Bechman K.B."/>
            <person name="Herman A."/>
            <person name="Abrahante J.E."/>
            <person name="Garbe J."/>
        </authorList>
    </citation>
    <scope>NUCLEOTIDE SEQUENCE</scope>
    <source>
        <strain evidence="1">Duluth1</strain>
        <tissue evidence="1">Whole animal</tissue>
    </source>
</reference>
<reference evidence="1" key="1">
    <citation type="journal article" date="2019" name="bioRxiv">
        <title>The Genome of the Zebra Mussel, Dreissena polymorpha: A Resource for Invasive Species Research.</title>
        <authorList>
            <person name="McCartney M.A."/>
            <person name="Auch B."/>
            <person name="Kono T."/>
            <person name="Mallez S."/>
            <person name="Zhang Y."/>
            <person name="Obille A."/>
            <person name="Becker A."/>
            <person name="Abrahante J.E."/>
            <person name="Garbe J."/>
            <person name="Badalamenti J.P."/>
            <person name="Herman A."/>
            <person name="Mangelson H."/>
            <person name="Liachko I."/>
            <person name="Sullivan S."/>
            <person name="Sone E.D."/>
            <person name="Koren S."/>
            <person name="Silverstein K.A.T."/>
            <person name="Beckman K.B."/>
            <person name="Gohl D.M."/>
        </authorList>
    </citation>
    <scope>NUCLEOTIDE SEQUENCE</scope>
    <source>
        <strain evidence="1">Duluth1</strain>
        <tissue evidence="1">Whole animal</tissue>
    </source>
</reference>
<keyword evidence="2" id="KW-1185">Reference proteome</keyword>
<name>A0A9D4S0P4_DREPO</name>
<sequence>MAVLSTEDVGLNRLFTVCKTVDFDGGRNDIKQCSSVRKVEPWTKTTTLGDTTLQRTCRR</sequence>
<protein>
    <submittedName>
        <fullName evidence="1">Uncharacterized protein</fullName>
    </submittedName>
</protein>
<organism evidence="1 2">
    <name type="scientific">Dreissena polymorpha</name>
    <name type="common">Zebra mussel</name>
    <name type="synonym">Mytilus polymorpha</name>
    <dbReference type="NCBI Taxonomy" id="45954"/>
    <lineage>
        <taxon>Eukaryota</taxon>
        <taxon>Metazoa</taxon>
        <taxon>Spiralia</taxon>
        <taxon>Lophotrochozoa</taxon>
        <taxon>Mollusca</taxon>
        <taxon>Bivalvia</taxon>
        <taxon>Autobranchia</taxon>
        <taxon>Heteroconchia</taxon>
        <taxon>Euheterodonta</taxon>
        <taxon>Imparidentia</taxon>
        <taxon>Neoheterodontei</taxon>
        <taxon>Myida</taxon>
        <taxon>Dreissenoidea</taxon>
        <taxon>Dreissenidae</taxon>
        <taxon>Dreissena</taxon>
    </lineage>
</organism>
<evidence type="ECO:0000313" key="1">
    <source>
        <dbReference type="EMBL" id="KAH3888149.1"/>
    </source>
</evidence>
<comment type="caution">
    <text evidence="1">The sequence shown here is derived from an EMBL/GenBank/DDBJ whole genome shotgun (WGS) entry which is preliminary data.</text>
</comment>
<dbReference type="EMBL" id="JAIWYP010000001">
    <property type="protein sequence ID" value="KAH3888149.1"/>
    <property type="molecule type" value="Genomic_DNA"/>
</dbReference>